<keyword evidence="6" id="KW-1185">Reference proteome</keyword>
<gene>
    <name evidence="5" type="ORF">E6W39_02735</name>
</gene>
<dbReference type="InterPro" id="IPR036388">
    <property type="entry name" value="WH-like_DNA-bd_sf"/>
</dbReference>
<evidence type="ECO:0000256" key="3">
    <source>
        <dbReference type="ARBA" id="ARBA00023163"/>
    </source>
</evidence>
<dbReference type="PANTHER" id="PTHR33154">
    <property type="entry name" value="TRANSCRIPTIONAL REGULATOR, ARSR FAMILY"/>
    <property type="match status" value="1"/>
</dbReference>
<protein>
    <submittedName>
        <fullName evidence="5">Helix-turn-helix transcriptional regulator</fullName>
    </submittedName>
</protein>
<dbReference type="InterPro" id="IPR051081">
    <property type="entry name" value="HTH_MetalResp_TranReg"/>
</dbReference>
<dbReference type="Proteomes" id="UP000319103">
    <property type="component" value="Unassembled WGS sequence"/>
</dbReference>
<dbReference type="AlphaFoldDB" id="A0A540WDX9"/>
<dbReference type="GO" id="GO:0003677">
    <property type="term" value="F:DNA binding"/>
    <property type="evidence" value="ECO:0007669"/>
    <property type="project" value="UniProtKB-KW"/>
</dbReference>
<dbReference type="SUPFAM" id="SSF46785">
    <property type="entry name" value="Winged helix' DNA-binding domain"/>
    <property type="match status" value="1"/>
</dbReference>
<dbReference type="Pfam" id="PF12840">
    <property type="entry name" value="HTH_20"/>
    <property type="match status" value="1"/>
</dbReference>
<keyword evidence="2" id="KW-0238">DNA-binding</keyword>
<dbReference type="EMBL" id="VIGB01000003">
    <property type="protein sequence ID" value="TQF07097.1"/>
    <property type="molecule type" value="Genomic_DNA"/>
</dbReference>
<evidence type="ECO:0000256" key="1">
    <source>
        <dbReference type="ARBA" id="ARBA00023015"/>
    </source>
</evidence>
<dbReference type="InterPro" id="IPR011991">
    <property type="entry name" value="ArsR-like_HTH"/>
</dbReference>
<keyword evidence="1" id="KW-0805">Transcription regulation</keyword>
<dbReference type="OrthoDB" id="7945987at2"/>
<dbReference type="SMART" id="SM00418">
    <property type="entry name" value="HTH_ARSR"/>
    <property type="match status" value="1"/>
</dbReference>
<accession>A0A540WDX9</accession>
<evidence type="ECO:0000256" key="2">
    <source>
        <dbReference type="ARBA" id="ARBA00023125"/>
    </source>
</evidence>
<dbReference type="PANTHER" id="PTHR33154:SF33">
    <property type="entry name" value="TRANSCRIPTIONAL REPRESSOR SDPR"/>
    <property type="match status" value="1"/>
</dbReference>
<evidence type="ECO:0000313" key="5">
    <source>
        <dbReference type="EMBL" id="TQF07097.1"/>
    </source>
</evidence>
<dbReference type="CDD" id="cd00090">
    <property type="entry name" value="HTH_ARSR"/>
    <property type="match status" value="1"/>
</dbReference>
<reference evidence="5 6" key="1">
    <citation type="submission" date="2019-06" db="EMBL/GenBank/DDBJ databases">
        <title>Description of Kitasatospora acidophila sp. nov. isolated from pine grove soil, and reclassification of Streptomyces novaecaesareae to Kitasatospora novaeceasareae comb. nov.</title>
        <authorList>
            <person name="Kim M.J."/>
        </authorList>
    </citation>
    <scope>NUCLEOTIDE SEQUENCE [LARGE SCALE GENOMIC DNA]</scope>
    <source>
        <strain evidence="5 6">MMS16-CNU292</strain>
    </source>
</reference>
<dbReference type="Gene3D" id="1.10.10.10">
    <property type="entry name" value="Winged helix-like DNA-binding domain superfamily/Winged helix DNA-binding domain"/>
    <property type="match status" value="1"/>
</dbReference>
<dbReference type="GO" id="GO:0003700">
    <property type="term" value="F:DNA-binding transcription factor activity"/>
    <property type="evidence" value="ECO:0007669"/>
    <property type="project" value="InterPro"/>
</dbReference>
<proteinExistence type="predicted"/>
<name>A0A540WDX9_9ACTN</name>
<comment type="caution">
    <text evidence="5">The sequence shown here is derived from an EMBL/GenBank/DDBJ whole genome shotgun (WGS) entry which is preliminary data.</text>
</comment>
<evidence type="ECO:0000259" key="4">
    <source>
        <dbReference type="SMART" id="SM00418"/>
    </source>
</evidence>
<organism evidence="5 6">
    <name type="scientific">Kitasatospora acidiphila</name>
    <dbReference type="NCBI Taxonomy" id="2567942"/>
    <lineage>
        <taxon>Bacteria</taxon>
        <taxon>Bacillati</taxon>
        <taxon>Actinomycetota</taxon>
        <taxon>Actinomycetes</taxon>
        <taxon>Kitasatosporales</taxon>
        <taxon>Streptomycetaceae</taxon>
        <taxon>Kitasatospora</taxon>
    </lineage>
</organism>
<keyword evidence="3" id="KW-0804">Transcription</keyword>
<evidence type="ECO:0000313" key="6">
    <source>
        <dbReference type="Proteomes" id="UP000319103"/>
    </source>
</evidence>
<dbReference type="InterPro" id="IPR036390">
    <property type="entry name" value="WH_DNA-bd_sf"/>
</dbReference>
<dbReference type="RefSeq" id="WP_141637500.1">
    <property type="nucleotide sequence ID" value="NZ_VIGB01000003.1"/>
</dbReference>
<feature type="domain" description="HTH arsR-type" evidence="4">
    <location>
        <begin position="14"/>
        <end position="94"/>
    </location>
</feature>
<dbReference type="InterPro" id="IPR001845">
    <property type="entry name" value="HTH_ArsR_DNA-bd_dom"/>
</dbReference>
<sequence length="194" mass="21324">MSDPTPNLVVLDAKGLRALAHPVRVRLLGLLRRHGPSTATKLAAGLGLTSGATSYHLRQLAAAGFVVEDTERGNARERWWRALHAGTSLNDIELANSEAGQEYLQSVIAAHTLRVQRAVNELPTMASPWRETFDLSDWSLRLTPEEAQQLNAELAEVVRRYRRDLPDVADAAPEGTARIGLIIQQIPELPEADQ</sequence>